<feature type="transmembrane region" description="Helical" evidence="1">
    <location>
        <begin position="124"/>
        <end position="144"/>
    </location>
</feature>
<keyword evidence="3" id="KW-1185">Reference proteome</keyword>
<accession>A0A5D3YNR1</accession>
<dbReference type="Proteomes" id="UP000324595">
    <property type="component" value="Unassembled WGS sequence"/>
</dbReference>
<dbReference type="RefSeq" id="WP_148897993.1">
    <property type="nucleotide sequence ID" value="NZ_VNHY01000001.1"/>
</dbReference>
<keyword evidence="1" id="KW-0472">Membrane</keyword>
<evidence type="ECO:0000313" key="3">
    <source>
        <dbReference type="Proteomes" id="UP000324595"/>
    </source>
</evidence>
<feature type="transmembrane region" description="Helical" evidence="1">
    <location>
        <begin position="21"/>
        <end position="40"/>
    </location>
</feature>
<evidence type="ECO:0008006" key="4">
    <source>
        <dbReference type="Google" id="ProtNLM"/>
    </source>
</evidence>
<keyword evidence="1" id="KW-1133">Transmembrane helix</keyword>
<feature type="transmembrane region" description="Helical" evidence="1">
    <location>
        <begin position="67"/>
        <end position="88"/>
    </location>
</feature>
<protein>
    <recommendedName>
        <fullName evidence="4">HTTM domain-containing protein</fullName>
    </recommendedName>
</protein>
<dbReference type="AlphaFoldDB" id="A0A5D3YNR1"/>
<dbReference type="EMBL" id="VNHY01000001">
    <property type="protein sequence ID" value="TYP95322.1"/>
    <property type="molecule type" value="Genomic_DNA"/>
</dbReference>
<feature type="transmembrane region" description="Helical" evidence="1">
    <location>
        <begin position="219"/>
        <end position="240"/>
    </location>
</feature>
<proteinExistence type="predicted"/>
<comment type="caution">
    <text evidence="2">The sequence shown here is derived from an EMBL/GenBank/DDBJ whole genome shotgun (WGS) entry which is preliminary data.</text>
</comment>
<evidence type="ECO:0000313" key="2">
    <source>
        <dbReference type="EMBL" id="TYP95322.1"/>
    </source>
</evidence>
<keyword evidence="1" id="KW-0812">Transmembrane</keyword>
<gene>
    <name evidence="2" type="ORF">LX73_0620</name>
</gene>
<feature type="transmembrane region" description="Helical" evidence="1">
    <location>
        <begin position="270"/>
        <end position="287"/>
    </location>
</feature>
<dbReference type="OrthoDB" id="325346at2"/>
<feature type="transmembrane region" description="Helical" evidence="1">
    <location>
        <begin position="247"/>
        <end position="264"/>
    </location>
</feature>
<sequence length="300" mass="34201">MTYYIFDNADGRDLGILRFTVFAIWLVIVFCTPLTNYALLPPEIFEPWGVFNIIFSDPTSLVTQVTLSHTFLLSLKIIIIIGCLLCMAGIRPFRWIAIPTVVLLLLAEGIVKGFNGYINHAELIPLYTAAIVSVSPSSDQFTILYNPIQNKLKTNYTFPIFVAALVFLLSYSFVGINRFMSVGLEIFQTDALRNYLFVNSFEYSKYGFDLGLLIAKNDWLLTLSNIGFFVLTVLECLSPLVLINRHFCYGWVTIMISFHILSLLTMNIFFWANIMLIILLFIIIPCLDGDKAFKTKFLFH</sequence>
<feature type="transmembrane region" description="Helical" evidence="1">
    <location>
        <begin position="95"/>
        <end position="118"/>
    </location>
</feature>
<feature type="transmembrane region" description="Helical" evidence="1">
    <location>
        <begin position="156"/>
        <end position="174"/>
    </location>
</feature>
<evidence type="ECO:0000256" key="1">
    <source>
        <dbReference type="SAM" id="Phobius"/>
    </source>
</evidence>
<organism evidence="2 3">
    <name type="scientific">Fodinibius salinus</name>
    <dbReference type="NCBI Taxonomy" id="860790"/>
    <lineage>
        <taxon>Bacteria</taxon>
        <taxon>Pseudomonadati</taxon>
        <taxon>Balneolota</taxon>
        <taxon>Balneolia</taxon>
        <taxon>Balneolales</taxon>
        <taxon>Balneolaceae</taxon>
        <taxon>Fodinibius</taxon>
    </lineage>
</organism>
<name>A0A5D3YNR1_9BACT</name>
<reference evidence="2 3" key="1">
    <citation type="submission" date="2019-07" db="EMBL/GenBank/DDBJ databases">
        <title>Genomic Encyclopedia of Archaeal and Bacterial Type Strains, Phase II (KMG-II): from individual species to whole genera.</title>
        <authorList>
            <person name="Goeker M."/>
        </authorList>
    </citation>
    <scope>NUCLEOTIDE SEQUENCE [LARGE SCALE GENOMIC DNA]</scope>
    <source>
        <strain evidence="2 3">DSM 21935</strain>
    </source>
</reference>